<feature type="signal peptide" evidence="4">
    <location>
        <begin position="1"/>
        <end position="19"/>
    </location>
</feature>
<keyword evidence="2" id="KW-0147">Chitin-binding</keyword>
<sequence>MWLWFVFVAAAAVLSGVESAGAGAARLVCYVESARATDGFSECTHLVYAGDARGDKLDALLKEYKKINPRLKVILRISEADKDLRSLLKSKHVQGLEIYDAHKSLNRTKVLETVEAARTAISSSGGGPLFMALPAHPELLAKYYDLRTLVKKVDLLMVQTHALGLVKKMTYHPSRLSGMWDMMNTDSVVDLVIGLGVPSSKIVISLPATARQFTLVNETLSTPGSPTVDDEPKEIDQAELCRQLRSGRWTLERDQDLSAPYAFKNKTWISFEDSSSIDVKGKYARVRGLAGLALHQAERDVETTCGPTLRASLAKVLNQQSRAPRAAVLRSLEHEILSAPGHARALDALQVSPYRITQVVDSDGVIHSIREDTRTEFSCSRQGYFVHPRSCARFYRCVKFDQLSPDYTVFEFDCPAGLAFDNRYEVCVWPGSLPHSQACPGSSEIAPVPKTRFICPEHEGYYADPENCRWFFACLDHGKSPLTAYEFRCPFGLGFDADRLKCDWPWLVPACGNIARYEAETYGYSAATLTGAAGYQGQTADAINVAAHQSLVSGASLNNHVGIQGGFLTNDDALSSNFIASQELANAGHSYEIGQGSAQTDNGLAYQGGDGGSIYSGAGLVQPTQYRERPQYSSGSIILDDYRLPTKDEAERQAAHKINIAQNINSGNGYQQSGQTAGYSTQTGHTAGYTAHDSGHATGYTVQAGGNTAQNNRYTGSYSTGNSLKYQSSSYYDDNSGAYVHDPSGDYAEPYKHIDSPVEPYVHDDAAYKQSGDYYDYGKYAGSSAGSSQSGYEGKYTEDNAGKYVQDNSGAYVEGNIGSNGYKGGYSTGYSIDYNADNSGAYKHDNSGQYEAGVYRADGHIGGDKASSQSNFEQYHGYSEANAGNYISDSKAYTGSSHTLTAGAINVGLVGKTTLIDADYNDQVNYYATDSKASGQGNYQGSQAYSHSTQTLHPAHVSLVSQPAVAINHVGTDGNNLDGYSYVTTPTSSGVPTTATPFAVTTSIPTVTYKTTFVPEAPKTSIKQIFGVSQPSVTYVQPTAIAVKQVTPQVIVTHHNQGVNYQQENKDYSGSYNGETKVQSGYEYSKPSIKFEDGISYTTAAPAISVSTYQPESVSHSQQTVHNVESVGFGYSTPTPVYEEPFKKVVAYTTGPSVSTYSQPTAATYTPQSFSHQTIHKVETSKVYTPSVESASVETGYDYSKSGVTFEEPKVVQYTTAQPALAVQSIVSTYQPQVVSHQTLHKVDANRVNTYSGETSSGISGYTYEQPSVQFEEVKNVYSTPAPIVSSTYSPKAFSHQTIHKQTNQYVPVSTTPKYEVSYQSTPVTVYENPIIKYTQKATPVTYVEPAYKSQSFSQQTIHKVEDNKSYNVDSGYEYSKPAVAVNEQVRYTTVKPSVSTYEPQEYGQQTLHTVDASQVQTYNQEDGYVYNKPAVKFVEEPKTVFQYSTPSPIVSSTYRPQTYSHQTVHKVESQNYVPVSSTPAPKVELSYQQAVSTYENPILKYTQKATPVTYVQPTATVYTQTYRPVIQQHEVKHIVSQPVQYEQQQVHISQEGYSYSQPEIQRNIETKGYSDASAVSHQVYHQSNVNHNYNSGKGIVHVTTSPATLVYENHYTDVESPKVETYQAPEYIPPKNEYKSYSVSTASAPVVHQSSVVHQTQEYVAPKVEYQSYSIGSTASTPVVQQNSVVHSGQEYDSSKTDYKSYSVSSTASAPVVHQSSVIHKAQEYVSPQTYSVSTASSPTNQQSAVYYQSQDHFDYSQQYENVHNSAPAVHQHSFSTSHVEQPQKVESIHISFPSSTASPAYQQVEYQAPEIQVVSKGEEYLPPVVSTSAPVVTSTYRPRTYSTVSTTREYLPPAEPKNEYLPPSTTARPIVKSTTQAYRADSYKAAEYLAPVENIESKLVNFESFGFNDASADTKIQYNPHQISVSHNAAPVERKHNIVVETAKSNLLGFGTVGPDAGLVSPVTYTTSAPVVSSTYRQRVKSTARPAYKYSTTTEYQAPEYLPPSDDLESQVNYETYKYNEQQSEIKYNPYQEVSSTSAPVQRKQNIVIQKAKSQQLGFGTVGPDAGLVSSASYSTSAPVVVSSTESYSYSPKTVTSTYAPVEQGLFEVVSSPVPARRTKPKVAVVTKINDFNPFLVRKLGAVCSCQSPVLILKGKKPTQAPQDLGDYNDYESTLRGDIGDEGYGDRYSKLQSQVDSVATAAPIVSSTFNPIIVPDDSYYQDYQDQSGYNVAVTPKSKTVYSENYVSSTPAVVSSTEKYIRARPRVKAVTVAPTYQTVLLNQEVTPSVNVKGESGSESAIDSQAFDRYGPGGWRSRDETLQGSVDCQRAGLFRHPKQCNKFYACRWDCTKQRFTLHVFNCPVQLSFDPSIGACNWPSQGPACQGDTLLTNAL</sequence>
<dbReference type="PROSITE" id="PS50940">
    <property type="entry name" value="CHIT_BIND_II"/>
    <property type="match status" value="3"/>
</dbReference>
<dbReference type="SUPFAM" id="SSF57625">
    <property type="entry name" value="Invertebrate chitin-binding proteins"/>
    <property type="match status" value="3"/>
</dbReference>
<evidence type="ECO:0000256" key="1">
    <source>
        <dbReference type="ARBA" id="ARBA00009121"/>
    </source>
</evidence>
<protein>
    <submittedName>
        <fullName evidence="7">Uncharacterized protein LOC118264823</fullName>
    </submittedName>
</protein>
<dbReference type="SUPFAM" id="SSF54556">
    <property type="entry name" value="Chitinase insertion domain"/>
    <property type="match status" value="1"/>
</dbReference>
<feature type="region of interest" description="Disordered" evidence="3">
    <location>
        <begin position="665"/>
        <end position="692"/>
    </location>
</feature>
<dbReference type="Gene3D" id="2.170.140.10">
    <property type="entry name" value="Chitin binding domain"/>
    <property type="match status" value="3"/>
</dbReference>
<dbReference type="GO" id="GO:0006032">
    <property type="term" value="P:chitin catabolic process"/>
    <property type="evidence" value="ECO:0007669"/>
    <property type="project" value="TreeGrafter"/>
</dbReference>
<gene>
    <name evidence="7" type="primary">LOC118264823</name>
</gene>
<feature type="domain" description="Chitin-binding type-2" evidence="5">
    <location>
        <begin position="452"/>
        <end position="513"/>
    </location>
</feature>
<dbReference type="SMART" id="SM00494">
    <property type="entry name" value="ChtBD2"/>
    <property type="match status" value="3"/>
</dbReference>
<dbReference type="PANTHER" id="PTHR11177">
    <property type="entry name" value="CHITINASE"/>
    <property type="match status" value="1"/>
</dbReference>
<dbReference type="InterPro" id="IPR017853">
    <property type="entry name" value="GH"/>
</dbReference>
<feature type="compositionally biased region" description="Polar residues" evidence="3">
    <location>
        <begin position="665"/>
        <end position="685"/>
    </location>
</feature>
<evidence type="ECO:0000259" key="5">
    <source>
        <dbReference type="PROSITE" id="PS50940"/>
    </source>
</evidence>
<reference evidence="7" key="1">
    <citation type="submission" date="2025-08" db="UniProtKB">
        <authorList>
            <consortium name="RefSeq"/>
        </authorList>
    </citation>
    <scope>IDENTIFICATION</scope>
    <source>
        <tissue evidence="7">Whole larval tissue</tissue>
    </source>
</reference>
<dbReference type="Pfam" id="PF00704">
    <property type="entry name" value="Glyco_hydro_18"/>
    <property type="match status" value="1"/>
</dbReference>
<dbReference type="GO" id="GO:0008061">
    <property type="term" value="F:chitin binding"/>
    <property type="evidence" value="ECO:0007669"/>
    <property type="project" value="UniProtKB-KW"/>
</dbReference>
<dbReference type="InterPro" id="IPR036508">
    <property type="entry name" value="Chitin-bd_dom_sf"/>
</dbReference>
<feature type="domain" description="Chitin-binding type-2" evidence="5">
    <location>
        <begin position="2325"/>
        <end position="2386"/>
    </location>
</feature>
<dbReference type="OrthoDB" id="76388at2759"/>
<dbReference type="SUPFAM" id="SSF51445">
    <property type="entry name" value="(Trans)glycosidases"/>
    <property type="match status" value="1"/>
</dbReference>
<accession>A0A9R0F589</accession>
<feature type="chain" id="PRO_5040140406" evidence="4">
    <location>
        <begin position="20"/>
        <end position="2394"/>
    </location>
</feature>
<name>A0A9R0F589_SPOFR</name>
<dbReference type="InterPro" id="IPR029070">
    <property type="entry name" value="Chitinase_insertion_sf"/>
</dbReference>
<evidence type="ECO:0000313" key="6">
    <source>
        <dbReference type="Proteomes" id="UP000829999"/>
    </source>
</evidence>
<dbReference type="GO" id="GO:0005975">
    <property type="term" value="P:carbohydrate metabolic process"/>
    <property type="evidence" value="ECO:0007669"/>
    <property type="project" value="InterPro"/>
</dbReference>
<dbReference type="GO" id="GO:0005576">
    <property type="term" value="C:extracellular region"/>
    <property type="evidence" value="ECO:0007669"/>
    <property type="project" value="InterPro"/>
</dbReference>
<evidence type="ECO:0000256" key="3">
    <source>
        <dbReference type="SAM" id="MobiDB-lite"/>
    </source>
</evidence>
<comment type="similarity">
    <text evidence="1">Belongs to the glycosyl hydrolase 18 family. Chitinase class II subfamily.</text>
</comment>
<dbReference type="InterPro" id="IPR001223">
    <property type="entry name" value="Glyco_hydro18_cat"/>
</dbReference>
<dbReference type="PANTHER" id="PTHR11177:SF235">
    <property type="entry name" value="CHITINASE-LIKE PROTEIN IDGF1-RELATED"/>
    <property type="match status" value="1"/>
</dbReference>
<dbReference type="SMART" id="SM00636">
    <property type="entry name" value="Glyco_18"/>
    <property type="match status" value="1"/>
</dbReference>
<keyword evidence="4" id="KW-0732">Signal</keyword>
<organism evidence="6 7">
    <name type="scientific">Spodoptera frugiperda</name>
    <name type="common">Fall armyworm</name>
    <dbReference type="NCBI Taxonomy" id="7108"/>
    <lineage>
        <taxon>Eukaryota</taxon>
        <taxon>Metazoa</taxon>
        <taxon>Ecdysozoa</taxon>
        <taxon>Arthropoda</taxon>
        <taxon>Hexapoda</taxon>
        <taxon>Insecta</taxon>
        <taxon>Pterygota</taxon>
        <taxon>Neoptera</taxon>
        <taxon>Endopterygota</taxon>
        <taxon>Lepidoptera</taxon>
        <taxon>Glossata</taxon>
        <taxon>Ditrysia</taxon>
        <taxon>Noctuoidea</taxon>
        <taxon>Noctuidae</taxon>
        <taxon>Amphipyrinae</taxon>
        <taxon>Spodoptera</taxon>
    </lineage>
</organism>
<dbReference type="Gene3D" id="3.20.20.80">
    <property type="entry name" value="Glycosidases"/>
    <property type="match status" value="1"/>
</dbReference>
<dbReference type="InterPro" id="IPR050314">
    <property type="entry name" value="Glycosyl_Hydrlase_18"/>
</dbReference>
<dbReference type="GO" id="GO:0004568">
    <property type="term" value="F:chitinase activity"/>
    <property type="evidence" value="ECO:0007669"/>
    <property type="project" value="TreeGrafter"/>
</dbReference>
<evidence type="ECO:0000256" key="2">
    <source>
        <dbReference type="ARBA" id="ARBA00022669"/>
    </source>
</evidence>
<dbReference type="GeneID" id="118264823"/>
<dbReference type="InterPro" id="IPR002557">
    <property type="entry name" value="Chitin-bd_dom"/>
</dbReference>
<evidence type="ECO:0000313" key="7">
    <source>
        <dbReference type="RefSeq" id="XP_050560698.1"/>
    </source>
</evidence>
<evidence type="ECO:0000256" key="4">
    <source>
        <dbReference type="SAM" id="SignalP"/>
    </source>
</evidence>
<dbReference type="Pfam" id="PF01607">
    <property type="entry name" value="CBM_14"/>
    <property type="match status" value="3"/>
</dbReference>
<dbReference type="InterPro" id="IPR011583">
    <property type="entry name" value="Chitinase_II/V-like_cat"/>
</dbReference>
<feature type="domain" description="Chitin-binding type-2" evidence="5">
    <location>
        <begin position="376"/>
        <end position="441"/>
    </location>
</feature>
<proteinExistence type="inferred from homology"/>
<dbReference type="RefSeq" id="XP_050560698.1">
    <property type="nucleotide sequence ID" value="XM_050704741.1"/>
</dbReference>
<dbReference type="Proteomes" id="UP000829999">
    <property type="component" value="Chromosome 26"/>
</dbReference>
<keyword evidence="6" id="KW-1185">Reference proteome</keyword>
<dbReference type="Gene3D" id="3.10.50.10">
    <property type="match status" value="1"/>
</dbReference>